<dbReference type="SUPFAM" id="SSF53335">
    <property type="entry name" value="S-adenosyl-L-methionine-dependent methyltransferases"/>
    <property type="match status" value="1"/>
</dbReference>
<dbReference type="InterPro" id="IPR029063">
    <property type="entry name" value="SAM-dependent_MTases_sf"/>
</dbReference>
<dbReference type="AlphaFoldDB" id="V5RJK3"/>
<dbReference type="HOGENOM" id="CLU_2540875_0_0_14"/>
<dbReference type="Pfam" id="PF02384">
    <property type="entry name" value="N6_Mtase"/>
    <property type="match status" value="1"/>
</dbReference>
<feature type="domain" description="DNA methylase adenine-specific" evidence="1">
    <location>
        <begin position="46"/>
        <end position="81"/>
    </location>
</feature>
<proteinExistence type="predicted"/>
<dbReference type="EMBL" id="CP006682">
    <property type="protein sequence ID" value="AHB36291.1"/>
    <property type="molecule type" value="Genomic_DNA"/>
</dbReference>
<reference evidence="2 3" key="1">
    <citation type="journal article" date="2014" name="Genome Announc.">
        <title>Complete Genome Sequence of Spiroplasma apis B31T (ATCC 33834), a Bacterium Associated with May Disease of Honeybees (Apis mellifera).</title>
        <authorList>
            <person name="Ku C."/>
            <person name="Lo W.S."/>
            <person name="Chen L.L."/>
            <person name="Kuo C.H."/>
        </authorList>
    </citation>
    <scope>NUCLEOTIDE SEQUENCE [LARGE SCALE GENOMIC DNA]</scope>
    <source>
        <strain evidence="2">B31</strain>
    </source>
</reference>
<keyword evidence="3" id="KW-1185">Reference proteome</keyword>
<evidence type="ECO:0000259" key="1">
    <source>
        <dbReference type="Pfam" id="PF02384"/>
    </source>
</evidence>
<dbReference type="InterPro" id="IPR003356">
    <property type="entry name" value="DNA_methylase_A-5"/>
</dbReference>
<dbReference type="GO" id="GO:0008170">
    <property type="term" value="F:N-methyltransferase activity"/>
    <property type="evidence" value="ECO:0007669"/>
    <property type="project" value="InterPro"/>
</dbReference>
<protein>
    <recommendedName>
        <fullName evidence="1">DNA methylase adenine-specific domain-containing protein</fullName>
    </recommendedName>
</protein>
<evidence type="ECO:0000313" key="3">
    <source>
        <dbReference type="Proteomes" id="UP000018550"/>
    </source>
</evidence>
<organism evidence="2 3">
    <name type="scientific">Spiroplasma apis B31</name>
    <dbReference type="NCBI Taxonomy" id="1276258"/>
    <lineage>
        <taxon>Bacteria</taxon>
        <taxon>Bacillati</taxon>
        <taxon>Mycoplasmatota</taxon>
        <taxon>Mollicutes</taxon>
        <taxon>Entomoplasmatales</taxon>
        <taxon>Spiroplasmataceae</taxon>
        <taxon>Spiroplasma</taxon>
    </lineage>
</organism>
<name>V5RJK3_SPIAP</name>
<gene>
    <name evidence="2" type="ORF">SAPIS_v1c04460</name>
</gene>
<accession>V5RJK3</accession>
<evidence type="ECO:0000313" key="2">
    <source>
        <dbReference type="EMBL" id="AHB36291.1"/>
    </source>
</evidence>
<dbReference type="KEGG" id="sapi:SAPIS_v1c04460"/>
<dbReference type="PATRIC" id="fig|1276258.3.peg.447"/>
<dbReference type="Gene3D" id="3.40.50.150">
    <property type="entry name" value="Vaccinia Virus protein VP39"/>
    <property type="match status" value="1"/>
</dbReference>
<sequence length="83" mass="9835">MGLEDYSININLLLFNKLGLKSTWNIFLEKLKTNSKNKNDLLNYNNLSYLYEYGLAYINKSYKKDLGKYYTPEDVARFMGEFL</sequence>
<dbReference type="GO" id="GO:0003677">
    <property type="term" value="F:DNA binding"/>
    <property type="evidence" value="ECO:0007669"/>
    <property type="project" value="InterPro"/>
</dbReference>
<dbReference type="Proteomes" id="UP000018550">
    <property type="component" value="Chromosome"/>
</dbReference>